<organism evidence="8 9">
    <name type="scientific">Cicer arietinum</name>
    <name type="common">Chickpea</name>
    <name type="synonym">Garbanzo</name>
    <dbReference type="NCBI Taxonomy" id="3827"/>
    <lineage>
        <taxon>Eukaryota</taxon>
        <taxon>Viridiplantae</taxon>
        <taxon>Streptophyta</taxon>
        <taxon>Embryophyta</taxon>
        <taxon>Tracheophyta</taxon>
        <taxon>Spermatophyta</taxon>
        <taxon>Magnoliopsida</taxon>
        <taxon>eudicotyledons</taxon>
        <taxon>Gunneridae</taxon>
        <taxon>Pentapetalae</taxon>
        <taxon>rosids</taxon>
        <taxon>fabids</taxon>
        <taxon>Fabales</taxon>
        <taxon>Fabaceae</taxon>
        <taxon>Papilionoideae</taxon>
        <taxon>50 kb inversion clade</taxon>
        <taxon>NPAAA clade</taxon>
        <taxon>Hologalegina</taxon>
        <taxon>IRL clade</taxon>
        <taxon>Cicereae</taxon>
        <taxon>Cicer</taxon>
    </lineage>
</organism>
<dbReference type="PANTHER" id="PTHR46481">
    <property type="entry name" value="ZINC FINGER BED DOMAIN-CONTAINING PROTEIN 4"/>
    <property type="match status" value="1"/>
</dbReference>
<keyword evidence="3" id="KW-0863">Zinc-finger</keyword>
<dbReference type="InterPro" id="IPR025525">
    <property type="entry name" value="hAT-like_transposase_RNase-H"/>
</dbReference>
<evidence type="ECO:0000259" key="7">
    <source>
        <dbReference type="Pfam" id="PF14372"/>
    </source>
</evidence>
<accession>A0A1S3E732</accession>
<keyword evidence="4" id="KW-0862">Zinc</keyword>
<reference evidence="8" key="1">
    <citation type="journal article" date="2013" name="Nat. Biotechnol.">
        <title>Draft genome sequence of chickpea (Cicer arietinum) provides a resource for trait improvement.</title>
        <authorList>
            <person name="Varshney R.K."/>
            <person name="Song C."/>
            <person name="Saxena R.K."/>
            <person name="Azam S."/>
            <person name="Yu S."/>
            <person name="Sharpe A.G."/>
            <person name="Cannon S."/>
            <person name="Baek J."/>
            <person name="Rosen B.D."/>
            <person name="Tar'an B."/>
            <person name="Millan T."/>
            <person name="Zhang X."/>
            <person name="Ramsay L.D."/>
            <person name="Iwata A."/>
            <person name="Wang Y."/>
            <person name="Nelson W."/>
            <person name="Farmer A.D."/>
            <person name="Gaur P.M."/>
            <person name="Soderlund C."/>
            <person name="Penmetsa R.V."/>
            <person name="Xu C."/>
            <person name="Bharti A.K."/>
            <person name="He W."/>
            <person name="Winter P."/>
            <person name="Zhao S."/>
            <person name="Hane J.K."/>
            <person name="Carrasquilla-Garcia N."/>
            <person name="Condie J.A."/>
            <person name="Upadhyaya H.D."/>
            <person name="Luo M.C."/>
            <person name="Thudi M."/>
            <person name="Gowda C.L."/>
            <person name="Singh N.P."/>
            <person name="Lichtenzveig J."/>
            <person name="Gali K.K."/>
            <person name="Rubio J."/>
            <person name="Nadarajan N."/>
            <person name="Dolezel J."/>
            <person name="Bansal K.C."/>
            <person name="Xu X."/>
            <person name="Edwards D."/>
            <person name="Zhang G."/>
            <person name="Kahl G."/>
            <person name="Gil J."/>
            <person name="Singh K.B."/>
            <person name="Datta S.K."/>
            <person name="Jackson S.A."/>
            <person name="Wang J."/>
            <person name="Cook D.R."/>
        </authorList>
    </citation>
    <scope>NUCLEOTIDE SEQUENCE [LARGE SCALE GENOMIC DNA]</scope>
    <source>
        <strain evidence="8">cv. CDC Frontier</strain>
    </source>
</reference>
<dbReference type="PANTHER" id="PTHR46481:SF10">
    <property type="entry name" value="ZINC FINGER BED DOMAIN-CONTAINING PROTEIN 39"/>
    <property type="match status" value="1"/>
</dbReference>
<evidence type="ECO:0000256" key="5">
    <source>
        <dbReference type="ARBA" id="ARBA00023125"/>
    </source>
</evidence>
<comment type="subcellular location">
    <subcellularLocation>
        <location evidence="1">Nucleus</location>
    </subcellularLocation>
</comment>
<gene>
    <name evidence="9" type="primary">LOC105852113</name>
</gene>
<dbReference type="AlphaFoldDB" id="A0A1S3E732"/>
<dbReference type="RefSeq" id="XP_012571179.1">
    <property type="nucleotide sequence ID" value="XM_012715725.2"/>
</dbReference>
<dbReference type="OrthoDB" id="1745426at2759"/>
<keyword evidence="6" id="KW-0539">Nucleus</keyword>
<evidence type="ECO:0000256" key="1">
    <source>
        <dbReference type="ARBA" id="ARBA00004123"/>
    </source>
</evidence>
<evidence type="ECO:0000256" key="6">
    <source>
        <dbReference type="ARBA" id="ARBA00023242"/>
    </source>
</evidence>
<dbReference type="SUPFAM" id="SSF53098">
    <property type="entry name" value="Ribonuclease H-like"/>
    <property type="match status" value="1"/>
</dbReference>
<keyword evidence="2" id="KW-0479">Metal-binding</keyword>
<evidence type="ECO:0000313" key="9">
    <source>
        <dbReference type="RefSeq" id="XP_012571179.1"/>
    </source>
</evidence>
<dbReference type="STRING" id="3827.A0A1S3E732"/>
<name>A0A1S3E732_CICAR</name>
<dbReference type="GO" id="GO:0003677">
    <property type="term" value="F:DNA binding"/>
    <property type="evidence" value="ECO:0007669"/>
    <property type="project" value="UniProtKB-KW"/>
</dbReference>
<dbReference type="Proteomes" id="UP000087171">
    <property type="component" value="Chromosome Ca5"/>
</dbReference>
<sequence length="274" mass="32051">MCLASHFIDNNWKLQKRILNFLQVTNYTGEIMAKTVKQCLNGWELGHVLSVTMDNASLNYIGIQYLKRWLLSQNGLVLNGEYLHTRCCAHVLNLIVKDGMSLINVYILRIRGAVKYVRRSSSRFHRFKKCIDLELNYKDYAGLDSKTRWNSTYTMLNVALKHEKTFTEFEFKYQKYVNEVNKEKDVPTPKDWEHVALILPFLKLFHEATVSGSSYLTSNLYMFEVFGVKMKIVEMSNNEDEKAKSMVKKMKAKYEKYWGDPTCLNMLLIAIVLH</sequence>
<dbReference type="GO" id="GO:0008270">
    <property type="term" value="F:zinc ion binding"/>
    <property type="evidence" value="ECO:0007669"/>
    <property type="project" value="UniProtKB-KW"/>
</dbReference>
<dbReference type="InterPro" id="IPR052035">
    <property type="entry name" value="ZnF_BED_domain_contain"/>
</dbReference>
<evidence type="ECO:0000256" key="3">
    <source>
        <dbReference type="ARBA" id="ARBA00022771"/>
    </source>
</evidence>
<reference evidence="9" key="2">
    <citation type="submission" date="2025-08" db="UniProtKB">
        <authorList>
            <consortium name="RefSeq"/>
        </authorList>
    </citation>
    <scope>IDENTIFICATION</scope>
    <source>
        <tissue evidence="9">Etiolated seedlings</tissue>
    </source>
</reference>
<evidence type="ECO:0000313" key="8">
    <source>
        <dbReference type="Proteomes" id="UP000087171"/>
    </source>
</evidence>
<evidence type="ECO:0000256" key="4">
    <source>
        <dbReference type="ARBA" id="ARBA00022833"/>
    </source>
</evidence>
<keyword evidence="5" id="KW-0238">DNA-binding</keyword>
<proteinExistence type="predicted"/>
<feature type="domain" description="hAT-like transposase RNase-H fold" evidence="7">
    <location>
        <begin position="211"/>
        <end position="273"/>
    </location>
</feature>
<dbReference type="InterPro" id="IPR012337">
    <property type="entry name" value="RNaseH-like_sf"/>
</dbReference>
<dbReference type="GO" id="GO:0005634">
    <property type="term" value="C:nucleus"/>
    <property type="evidence" value="ECO:0007669"/>
    <property type="project" value="UniProtKB-SubCell"/>
</dbReference>
<evidence type="ECO:0000256" key="2">
    <source>
        <dbReference type="ARBA" id="ARBA00022723"/>
    </source>
</evidence>
<protein>
    <submittedName>
        <fullName evidence="9">Zinc finger BED domain-containing protein RICESLEEPER 2-like</fullName>
    </submittedName>
</protein>
<dbReference type="Pfam" id="PF14372">
    <property type="entry name" value="hAT-like_RNase-H"/>
    <property type="match status" value="1"/>
</dbReference>
<keyword evidence="8" id="KW-1185">Reference proteome</keyword>